<keyword evidence="1 4" id="KW-0349">Heme</keyword>
<feature type="signal peptide" evidence="5">
    <location>
        <begin position="1"/>
        <end position="36"/>
    </location>
</feature>
<dbReference type="PROSITE" id="PS51257">
    <property type="entry name" value="PROKAR_LIPOPROTEIN"/>
    <property type="match status" value="1"/>
</dbReference>
<reference evidence="7 8" key="1">
    <citation type="submission" date="2020-08" db="EMBL/GenBank/DDBJ databases">
        <title>Genomic Encyclopedia of Type Strains, Phase IV (KMG-IV): sequencing the most valuable type-strain genomes for metagenomic binning, comparative biology and taxonomic classification.</title>
        <authorList>
            <person name="Goeker M."/>
        </authorList>
    </citation>
    <scope>NUCLEOTIDE SEQUENCE [LARGE SCALE GENOMIC DNA]</scope>
    <source>
        <strain evidence="7 8">DSM 22368</strain>
    </source>
</reference>
<evidence type="ECO:0000256" key="4">
    <source>
        <dbReference type="PROSITE-ProRule" id="PRU00433"/>
    </source>
</evidence>
<dbReference type="InterPro" id="IPR051395">
    <property type="entry name" value="Cytochrome_c_Peroxidase/MauG"/>
</dbReference>
<feature type="chain" id="PRO_5031163914" evidence="5">
    <location>
        <begin position="37"/>
        <end position="476"/>
    </location>
</feature>
<dbReference type="GO" id="GO:0046872">
    <property type="term" value="F:metal ion binding"/>
    <property type="evidence" value="ECO:0007669"/>
    <property type="project" value="UniProtKB-KW"/>
</dbReference>
<accession>A0A7X0JXY7</accession>
<evidence type="ECO:0000256" key="2">
    <source>
        <dbReference type="ARBA" id="ARBA00022723"/>
    </source>
</evidence>
<evidence type="ECO:0000256" key="3">
    <source>
        <dbReference type="ARBA" id="ARBA00023004"/>
    </source>
</evidence>
<dbReference type="RefSeq" id="WP_166843401.1">
    <property type="nucleotide sequence ID" value="NZ_JAAONY010000004.1"/>
</dbReference>
<dbReference type="Pfam" id="PF06537">
    <property type="entry name" value="DHOR"/>
    <property type="match status" value="2"/>
</dbReference>
<protein>
    <submittedName>
        <fullName evidence="7">CxxC motif-containing protein (DUF1111 family)</fullName>
    </submittedName>
</protein>
<dbReference type="PANTHER" id="PTHR30600:SF4">
    <property type="entry name" value="CYTOCHROME C DOMAIN-CONTAINING PROTEIN"/>
    <property type="match status" value="1"/>
</dbReference>
<dbReference type="GO" id="GO:0020037">
    <property type="term" value="F:heme binding"/>
    <property type="evidence" value="ECO:0007669"/>
    <property type="project" value="InterPro"/>
</dbReference>
<dbReference type="InParanoid" id="A0A7X0JXY7"/>
<gene>
    <name evidence="7" type="ORF">HNR48_003899</name>
</gene>
<keyword evidence="5" id="KW-0732">Signal</keyword>
<dbReference type="AlphaFoldDB" id="A0A7X0JXY7"/>
<evidence type="ECO:0000256" key="1">
    <source>
        <dbReference type="ARBA" id="ARBA00022617"/>
    </source>
</evidence>
<keyword evidence="3 4" id="KW-0408">Iron</keyword>
<organism evidence="7 8">
    <name type="scientific">Pseudoteredinibacter isoporae</name>
    <dbReference type="NCBI Taxonomy" id="570281"/>
    <lineage>
        <taxon>Bacteria</taxon>
        <taxon>Pseudomonadati</taxon>
        <taxon>Pseudomonadota</taxon>
        <taxon>Gammaproteobacteria</taxon>
        <taxon>Cellvibrionales</taxon>
        <taxon>Cellvibrionaceae</taxon>
        <taxon>Pseudoteredinibacter</taxon>
    </lineage>
</organism>
<name>A0A7X0JXY7_9GAMM</name>
<dbReference type="GO" id="GO:0009055">
    <property type="term" value="F:electron transfer activity"/>
    <property type="evidence" value="ECO:0007669"/>
    <property type="project" value="InterPro"/>
</dbReference>
<dbReference type="EMBL" id="JACHHT010000004">
    <property type="protein sequence ID" value="MBB6523585.1"/>
    <property type="molecule type" value="Genomic_DNA"/>
</dbReference>
<keyword evidence="8" id="KW-1185">Reference proteome</keyword>
<comment type="caution">
    <text evidence="7">The sequence shown here is derived from an EMBL/GenBank/DDBJ whole genome shotgun (WGS) entry which is preliminary data.</text>
</comment>
<evidence type="ECO:0000313" key="8">
    <source>
        <dbReference type="Proteomes" id="UP000528457"/>
    </source>
</evidence>
<dbReference type="InterPro" id="IPR010538">
    <property type="entry name" value="DHOR"/>
</dbReference>
<dbReference type="GO" id="GO:0004130">
    <property type="term" value="F:cytochrome-c peroxidase activity"/>
    <property type="evidence" value="ECO:0007669"/>
    <property type="project" value="TreeGrafter"/>
</dbReference>
<sequence length="476" mass="51791">MQCFPKSGDAQSRIAGISIRTLFSAFLATACVSTLAADDIKTDRSRVNPKGIHSFSQAAANMPLMRRLDFSVGNSFFRNPWVAAPASTDARDGLGPLFNTNACQNCHIKDGRGHLPVNESDNAVSLLLRLNVAGAKDVAVDAPSKADPIYGGQLQDFALPGLAAEGQISIRYEDITVALADGSKRQLRKPIFSIRDLAYGPLHKDTQISARVAPAMVGLGLLEAIPEERLKALADPEDRDQNGISGRLNQVWDIKKKSLQPGRFGWKAGQPSLEQQNAGAFNGDMGIRSSLFPTENCSTQQTACLKLAKAGDLSKLEVSDKILDQVTFYTSNLAVPKRRNPKNQDVLAGEKIFERIGCSGCHTAEHITSKNYPFSWLAATKIAPYTDLLLHDMGPELADGSREFVASGSEWRTPPLWGLGMIKDVNGVEALLHDGRARNAEEAILWHGGEAAQANAHYKQLSQKEREQLLAFLYDL</sequence>
<dbReference type="InterPro" id="IPR009056">
    <property type="entry name" value="Cyt_c-like_dom"/>
</dbReference>
<evidence type="ECO:0000256" key="5">
    <source>
        <dbReference type="SAM" id="SignalP"/>
    </source>
</evidence>
<feature type="domain" description="Cytochrome c" evidence="6">
    <location>
        <begin position="344"/>
        <end position="476"/>
    </location>
</feature>
<dbReference type="PROSITE" id="PS51007">
    <property type="entry name" value="CYTC"/>
    <property type="match status" value="1"/>
</dbReference>
<evidence type="ECO:0000313" key="7">
    <source>
        <dbReference type="EMBL" id="MBB6523585.1"/>
    </source>
</evidence>
<dbReference type="Gene3D" id="1.10.760.10">
    <property type="entry name" value="Cytochrome c-like domain"/>
    <property type="match status" value="1"/>
</dbReference>
<proteinExistence type="predicted"/>
<dbReference type="PIRSF" id="PIRSF028099">
    <property type="entry name" value="DUF1111"/>
    <property type="match status" value="1"/>
</dbReference>
<keyword evidence="2 4" id="KW-0479">Metal-binding</keyword>
<dbReference type="Proteomes" id="UP000528457">
    <property type="component" value="Unassembled WGS sequence"/>
</dbReference>
<dbReference type="SUPFAM" id="SSF46626">
    <property type="entry name" value="Cytochrome c"/>
    <property type="match status" value="1"/>
</dbReference>
<evidence type="ECO:0000259" key="6">
    <source>
        <dbReference type="PROSITE" id="PS51007"/>
    </source>
</evidence>
<dbReference type="InterPro" id="IPR036909">
    <property type="entry name" value="Cyt_c-like_dom_sf"/>
</dbReference>
<dbReference type="PANTHER" id="PTHR30600">
    <property type="entry name" value="CYTOCHROME C PEROXIDASE-RELATED"/>
    <property type="match status" value="1"/>
</dbReference>